<keyword evidence="8" id="KW-1185">Reference proteome</keyword>
<dbReference type="GO" id="GO:0006508">
    <property type="term" value="P:proteolysis"/>
    <property type="evidence" value="ECO:0007669"/>
    <property type="project" value="UniProtKB-KW"/>
</dbReference>
<keyword evidence="3 6" id="KW-0732">Signal</keyword>
<evidence type="ECO:0000256" key="5">
    <source>
        <dbReference type="ARBA" id="ARBA00023180"/>
    </source>
</evidence>
<keyword evidence="2" id="KW-0645">Protease</keyword>
<comment type="similarity">
    <text evidence="1">Belongs to the peptidase S28 family.</text>
</comment>
<evidence type="ECO:0000256" key="3">
    <source>
        <dbReference type="ARBA" id="ARBA00022729"/>
    </source>
</evidence>
<dbReference type="Gene3D" id="3.40.50.1820">
    <property type="entry name" value="alpha/beta hydrolase"/>
    <property type="match status" value="2"/>
</dbReference>
<keyword evidence="4" id="KW-0378">Hydrolase</keyword>
<gene>
    <name evidence="7" type="ORF">EDB92DRAFT_86853</name>
</gene>
<evidence type="ECO:0000313" key="8">
    <source>
        <dbReference type="Proteomes" id="UP001201163"/>
    </source>
</evidence>
<dbReference type="AlphaFoldDB" id="A0AAD4QFZ5"/>
<evidence type="ECO:0000256" key="4">
    <source>
        <dbReference type="ARBA" id="ARBA00022801"/>
    </source>
</evidence>
<dbReference type="GO" id="GO:0070008">
    <property type="term" value="F:serine-type exopeptidase activity"/>
    <property type="evidence" value="ECO:0007669"/>
    <property type="project" value="InterPro"/>
</dbReference>
<organism evidence="7 8">
    <name type="scientific">Lactarius akahatsu</name>
    <dbReference type="NCBI Taxonomy" id="416441"/>
    <lineage>
        <taxon>Eukaryota</taxon>
        <taxon>Fungi</taxon>
        <taxon>Dikarya</taxon>
        <taxon>Basidiomycota</taxon>
        <taxon>Agaricomycotina</taxon>
        <taxon>Agaricomycetes</taxon>
        <taxon>Russulales</taxon>
        <taxon>Russulaceae</taxon>
        <taxon>Lactarius</taxon>
    </lineage>
</organism>
<comment type="caution">
    <text evidence="7">The sequence shown here is derived from an EMBL/GenBank/DDBJ whole genome shotgun (WGS) entry which is preliminary data.</text>
</comment>
<dbReference type="PANTHER" id="PTHR11010:SF23">
    <property type="entry name" value="SERINE PEPTIDASE"/>
    <property type="match status" value="1"/>
</dbReference>
<dbReference type="Proteomes" id="UP001201163">
    <property type="component" value="Unassembled WGS sequence"/>
</dbReference>
<keyword evidence="5" id="KW-0325">Glycoprotein</keyword>
<feature type="chain" id="PRO_5041971627" evidence="6">
    <location>
        <begin position="17"/>
        <end position="521"/>
    </location>
</feature>
<accession>A0AAD4QFZ5</accession>
<name>A0AAD4QFZ5_9AGAM</name>
<evidence type="ECO:0000256" key="6">
    <source>
        <dbReference type="SAM" id="SignalP"/>
    </source>
</evidence>
<feature type="signal peptide" evidence="6">
    <location>
        <begin position="1"/>
        <end position="16"/>
    </location>
</feature>
<dbReference type="InterPro" id="IPR008758">
    <property type="entry name" value="Peptidase_S28"/>
</dbReference>
<reference evidence="7" key="1">
    <citation type="submission" date="2022-01" db="EMBL/GenBank/DDBJ databases">
        <title>Comparative genomics reveals a dynamic genome evolution in the ectomycorrhizal milk-cap (Lactarius) mushrooms.</title>
        <authorList>
            <consortium name="DOE Joint Genome Institute"/>
            <person name="Lebreton A."/>
            <person name="Tang N."/>
            <person name="Kuo A."/>
            <person name="LaButti K."/>
            <person name="Drula E."/>
            <person name="Barry K."/>
            <person name="Clum A."/>
            <person name="Lipzen A."/>
            <person name="Mousain D."/>
            <person name="Ng V."/>
            <person name="Wang R."/>
            <person name="Wang X."/>
            <person name="Dai Y."/>
            <person name="Henrissat B."/>
            <person name="Grigoriev I.V."/>
            <person name="Guerin-Laguette A."/>
            <person name="Yu F."/>
            <person name="Martin F.M."/>
        </authorList>
    </citation>
    <scope>NUCLEOTIDE SEQUENCE</scope>
    <source>
        <strain evidence="7">QP</strain>
    </source>
</reference>
<evidence type="ECO:0000313" key="7">
    <source>
        <dbReference type="EMBL" id="KAH9001644.1"/>
    </source>
</evidence>
<dbReference type="SUPFAM" id="SSF53474">
    <property type="entry name" value="alpha/beta-Hydrolases"/>
    <property type="match status" value="1"/>
</dbReference>
<dbReference type="EMBL" id="JAKELL010000001">
    <property type="protein sequence ID" value="KAH9001644.1"/>
    <property type="molecule type" value="Genomic_DNA"/>
</dbReference>
<proteinExistence type="inferred from homology"/>
<dbReference type="GO" id="GO:0008239">
    <property type="term" value="F:dipeptidyl-peptidase activity"/>
    <property type="evidence" value="ECO:0007669"/>
    <property type="project" value="TreeGrafter"/>
</dbReference>
<dbReference type="PANTHER" id="PTHR11010">
    <property type="entry name" value="PROTEASE S28 PRO-X CARBOXYPEPTIDASE-RELATED"/>
    <property type="match status" value="1"/>
</dbReference>
<evidence type="ECO:0000256" key="2">
    <source>
        <dbReference type="ARBA" id="ARBA00022670"/>
    </source>
</evidence>
<dbReference type="Pfam" id="PF05577">
    <property type="entry name" value="Peptidase_S28"/>
    <property type="match status" value="1"/>
</dbReference>
<protein>
    <submittedName>
        <fullName evidence="7">Peptidase S28</fullName>
    </submittedName>
</protein>
<sequence>MLAVLPLLASVSLAYALFPNGYNNPGLPLRPLVPVFSAPDSLAFHAFRLPYSNKEHPPLDTTYYFDQYIDHNHPTMGTFKQRYWASWEFYKPGGPMILLTPGETNAQNHTGYLTNRTINGQIARQQNGVTIVIEHRFYGLSNPYPDLSVASLKYHTIDQAINDLAFFAKNVTLPFDGGDKVSPTYAPWVLIGGSYSGALTAFTLHQHPDVFWAGYASSAVVQSIVDFWQYFEPVRHFMPQNCSNDVQKVVAHWDKVISSGNKRALNELKTSFGMGEVIHVDDVVNALSFPLSEWQSLTPVSRGGAFYDFCDALEVYNGTSPPEHGWGLGHALPAWANYNKELLSTSCEGQSIDDCLSTYNTSQSFWTSTAIDNSERSWFWIVCTEMGFFQVSAPQGQPTLLSRLLDVAYNERQCQQMFPEAFPRPPVPNVDATNKAYGGYYLQAERLFTATGLRDPWRDATVSADGVYVKSTPEQPIVESDGFHGSDLGTANGLADPTVLNVQTQALWYMKEWLTDWKAPA</sequence>
<dbReference type="InterPro" id="IPR029058">
    <property type="entry name" value="AB_hydrolase_fold"/>
</dbReference>
<evidence type="ECO:0000256" key="1">
    <source>
        <dbReference type="ARBA" id="ARBA00011079"/>
    </source>
</evidence>